<protein>
    <recommendedName>
        <fullName evidence="4">ESPR domain-containing protein</fullName>
    </recommendedName>
</protein>
<accession>A0ABU9B0P6</accession>
<evidence type="ECO:0000313" key="3">
    <source>
        <dbReference type="Proteomes" id="UP001371305"/>
    </source>
</evidence>
<keyword evidence="1" id="KW-0732">Signal</keyword>
<comment type="caution">
    <text evidence="2">The sequence shown here is derived from an EMBL/GenBank/DDBJ whole genome shotgun (WGS) entry which is preliminary data.</text>
</comment>
<evidence type="ECO:0008006" key="4">
    <source>
        <dbReference type="Google" id="ProtNLM"/>
    </source>
</evidence>
<dbReference type="InterPro" id="IPR011050">
    <property type="entry name" value="Pectin_lyase_fold/virulence"/>
</dbReference>
<dbReference type="SUPFAM" id="SSF51126">
    <property type="entry name" value="Pectin lyase-like"/>
    <property type="match status" value="1"/>
</dbReference>
<gene>
    <name evidence="2" type="ORF">WKV53_22190</name>
</gene>
<reference evidence="2 3" key="1">
    <citation type="submission" date="2024-04" db="EMBL/GenBank/DDBJ databases">
        <title>Luteolibacter sp. isolated from soil.</title>
        <authorList>
            <person name="An J."/>
        </authorList>
    </citation>
    <scope>NUCLEOTIDE SEQUENCE [LARGE SCALE GENOMIC DNA]</scope>
    <source>
        <strain evidence="2 3">Y139</strain>
    </source>
</reference>
<sequence length="686" mass="69649">MADGYRAIVKNRLPSIPVQTRFTTSPINRRSLQALATAILLATPLHAANISWSGGEGDFNETSKWTGGVLPGGGDTAIVANGGIVWLTDVRTVGALNVSEGNFGITPGQMLTCNGALSLGQQSGGSGTFELDNGQFFSNGPMTIGGTGGSGSFKFYNGFINRVGAGSVVVGEGNGSIGEYVQSSGFMNCMVPWKIGSGAGATGEFDFNGHAAANSHDWFIVGADGASGTFKLSGSGSFNKLPTMPGTHVAIGRGNGSSATVLQSGGYFINMSTDTYLGESGNATATWTLTGSSSIAVFSTLFLGYADSASATFELNGGTLTASHILKGESTGATSFVFNGGTLTPRANDLDLLAGIDTVRVEDGGLFIDTTPQINSGFTEHEVGFTVDLLDGGGGLTKRGVGSLTCAGTCYYTGATVVEGGTLYIDDELVASDVTVQEGGAIAGAGTLGGSVTAAGTIAPGHGVGTLTVEDDAVVSGTLAIELTATSGDLLAVAGDLKVEGATLRIELPDGPPLTQPYVIATYGTRSGGGFASIEGGDGYAIDYAYQGNKIAVTPSASPYAGWASNYEWANAGDELPEADPDGDGFANALEFFLDGDPLVSGQPAGKPTGRISGDRFIFTFERSAGASSVEPVIEYGSELDFPFTAADGEDGVVIATEASPGGEVWTVSFPLPPGGKLFARLKVEF</sequence>
<dbReference type="EMBL" id="JBBUKT010000010">
    <property type="protein sequence ID" value="MEK7953240.1"/>
    <property type="molecule type" value="Genomic_DNA"/>
</dbReference>
<proteinExistence type="predicted"/>
<evidence type="ECO:0000313" key="2">
    <source>
        <dbReference type="EMBL" id="MEK7953240.1"/>
    </source>
</evidence>
<evidence type="ECO:0000256" key="1">
    <source>
        <dbReference type="ARBA" id="ARBA00022729"/>
    </source>
</evidence>
<keyword evidence="3" id="KW-1185">Reference proteome</keyword>
<organism evidence="2 3">
    <name type="scientific">Luteolibacter soli</name>
    <dbReference type="NCBI Taxonomy" id="3135280"/>
    <lineage>
        <taxon>Bacteria</taxon>
        <taxon>Pseudomonadati</taxon>
        <taxon>Verrucomicrobiota</taxon>
        <taxon>Verrucomicrobiia</taxon>
        <taxon>Verrucomicrobiales</taxon>
        <taxon>Verrucomicrobiaceae</taxon>
        <taxon>Luteolibacter</taxon>
    </lineage>
</organism>
<dbReference type="Proteomes" id="UP001371305">
    <property type="component" value="Unassembled WGS sequence"/>
</dbReference>
<dbReference type="InterPro" id="IPR013425">
    <property type="entry name" value="Autotrns_rpt"/>
</dbReference>
<dbReference type="NCBIfam" id="TIGR02601">
    <property type="entry name" value="autotrns_rpt"/>
    <property type="match status" value="1"/>
</dbReference>
<name>A0ABU9B0P6_9BACT</name>